<evidence type="ECO:0000313" key="14">
    <source>
        <dbReference type="Proteomes" id="UP001304243"/>
    </source>
</evidence>
<dbReference type="Pfam" id="PF12931">
    <property type="entry name" value="TPR_Sec16"/>
    <property type="match status" value="1"/>
</dbReference>
<evidence type="ECO:0000256" key="2">
    <source>
        <dbReference type="ARBA" id="ARBA00005927"/>
    </source>
</evidence>
<evidence type="ECO:0000256" key="9">
    <source>
        <dbReference type="ARBA" id="ARBA00030650"/>
    </source>
</evidence>
<feature type="compositionally biased region" description="Polar residues" evidence="11">
    <location>
        <begin position="642"/>
        <end position="698"/>
    </location>
</feature>
<dbReference type="RefSeq" id="XP_064687583.1">
    <property type="nucleotide sequence ID" value="XM_064826069.1"/>
</dbReference>
<feature type="compositionally biased region" description="Basic and acidic residues" evidence="11">
    <location>
        <begin position="569"/>
        <end position="584"/>
    </location>
</feature>
<feature type="region of interest" description="Disordered" evidence="11">
    <location>
        <begin position="285"/>
        <end position="305"/>
    </location>
</feature>
<protein>
    <recommendedName>
        <fullName evidence="4">COPII coat assembly protein SEC16</fullName>
    </recommendedName>
    <alternativeName>
        <fullName evidence="3">COPII coat assembly protein sec16</fullName>
    </alternativeName>
    <alternativeName>
        <fullName evidence="9 10">protein transport protein SEC16</fullName>
    </alternativeName>
</protein>
<evidence type="ECO:0000256" key="10">
    <source>
        <dbReference type="ARBA" id="ARBA00030878"/>
    </source>
</evidence>
<reference evidence="13 14" key="1">
    <citation type="submission" date="2022-11" db="EMBL/GenBank/DDBJ databases">
        <title>Mucor velutinosus strain NIH1002 WGS.</title>
        <authorList>
            <person name="Subramanian P."/>
            <person name="Mullikin J.C."/>
            <person name="Segre J.A."/>
            <person name="Zelazny A.M."/>
        </authorList>
    </citation>
    <scope>NUCLEOTIDE SEQUENCE [LARGE SCALE GENOMIC DNA]</scope>
    <source>
        <strain evidence="13 14">NIH1002</strain>
    </source>
</reference>
<feature type="compositionally biased region" description="Low complexity" evidence="11">
    <location>
        <begin position="1511"/>
        <end position="1531"/>
    </location>
</feature>
<evidence type="ECO:0000256" key="8">
    <source>
        <dbReference type="ARBA" id="ARBA00024687"/>
    </source>
</evidence>
<comment type="similarity">
    <text evidence="2">Belongs to the SEC16 family.</text>
</comment>
<feature type="compositionally biased region" description="Basic and acidic residues" evidence="11">
    <location>
        <begin position="592"/>
        <end position="603"/>
    </location>
</feature>
<keyword evidence="14" id="KW-1185">Reference proteome</keyword>
<feature type="compositionally biased region" description="Low complexity" evidence="11">
    <location>
        <begin position="323"/>
        <end position="335"/>
    </location>
</feature>
<feature type="compositionally biased region" description="Low complexity" evidence="11">
    <location>
        <begin position="539"/>
        <end position="555"/>
    </location>
</feature>
<proteinExistence type="inferred from homology"/>
<evidence type="ECO:0000256" key="3">
    <source>
        <dbReference type="ARBA" id="ARBA00020746"/>
    </source>
</evidence>
<dbReference type="Gene3D" id="1.25.40.1030">
    <property type="match status" value="1"/>
</dbReference>
<dbReference type="GO" id="GO:0070973">
    <property type="term" value="P:protein localization to endoplasmic reticulum exit site"/>
    <property type="evidence" value="ECO:0007669"/>
    <property type="project" value="TreeGrafter"/>
</dbReference>
<dbReference type="GO" id="GO:0007030">
    <property type="term" value="P:Golgi organization"/>
    <property type="evidence" value="ECO:0007669"/>
    <property type="project" value="TreeGrafter"/>
</dbReference>
<keyword evidence="7" id="KW-0931">ER-Golgi transport</keyword>
<name>A0AAN7DPQ9_9FUNG</name>
<feature type="region of interest" description="Disordered" evidence="11">
    <location>
        <begin position="316"/>
        <end position="335"/>
    </location>
</feature>
<gene>
    <name evidence="13" type="ORF">ATC70_006800</name>
</gene>
<feature type="compositionally biased region" description="Pro residues" evidence="11">
    <location>
        <begin position="468"/>
        <end position="499"/>
    </location>
</feature>
<feature type="compositionally biased region" description="Low complexity" evidence="11">
    <location>
        <begin position="1484"/>
        <end position="1501"/>
    </location>
</feature>
<feature type="compositionally biased region" description="Polar residues" evidence="11">
    <location>
        <begin position="1467"/>
        <end position="1479"/>
    </location>
</feature>
<feature type="compositionally biased region" description="Basic and acidic residues" evidence="11">
    <location>
        <begin position="1548"/>
        <end position="1580"/>
    </location>
</feature>
<dbReference type="GO" id="GO:0070971">
    <property type="term" value="C:endoplasmic reticulum exit site"/>
    <property type="evidence" value="ECO:0007669"/>
    <property type="project" value="TreeGrafter"/>
</dbReference>
<feature type="compositionally biased region" description="Polar residues" evidence="11">
    <location>
        <begin position="713"/>
        <end position="730"/>
    </location>
</feature>
<evidence type="ECO:0000256" key="4">
    <source>
        <dbReference type="ARBA" id="ARBA00021659"/>
    </source>
</evidence>
<dbReference type="GO" id="GO:0016192">
    <property type="term" value="P:vesicle-mediated transport"/>
    <property type="evidence" value="ECO:0007669"/>
    <property type="project" value="UniProtKB-KW"/>
</dbReference>
<comment type="subcellular location">
    <subcellularLocation>
        <location evidence="1">Endoplasmic reticulum</location>
    </subcellularLocation>
</comment>
<dbReference type="EMBL" id="JASEJX010000009">
    <property type="protein sequence ID" value="KAK4520917.1"/>
    <property type="molecule type" value="Genomic_DNA"/>
</dbReference>
<feature type="region of interest" description="Disordered" evidence="11">
    <location>
        <begin position="1467"/>
        <end position="1728"/>
    </location>
</feature>
<feature type="compositionally biased region" description="Basic and acidic residues" evidence="11">
    <location>
        <begin position="39"/>
        <end position="49"/>
    </location>
</feature>
<feature type="compositionally biased region" description="Polar residues" evidence="11">
    <location>
        <begin position="813"/>
        <end position="835"/>
    </location>
</feature>
<evidence type="ECO:0000256" key="1">
    <source>
        <dbReference type="ARBA" id="ARBA00004240"/>
    </source>
</evidence>
<evidence type="ECO:0000256" key="11">
    <source>
        <dbReference type="SAM" id="MobiDB-lite"/>
    </source>
</evidence>
<keyword evidence="5" id="KW-0813">Transport</keyword>
<dbReference type="InterPro" id="IPR024298">
    <property type="entry name" value="Sec16_Sec23-bd"/>
</dbReference>
<sequence length="1728" mass="187364">MASHKEEPNTSLLFGDSPGDDPFSQLQQQQQQHPASEPAAKKDEVKDKQPAVSTAQEQQPKAVVGDAASLFGNSGDGNADLFFSSTNASAHATPQSVHPPLATNASAASFFDQPQAAATTAYSFFDDLGQQHSATDLTQSYSQESQQHSTNPASNLTQAYDPNTCNSYDYSQQPALQEQEQQQQQYDQAQWIQFDPNQHYYYDDQGQVHYYDPNTNQEYDMSQYGYDQQGQTYDYQYNPQYAEYYAQQGYDPNAYAATTAATDAGNIGDQQQQAYASVQDNYDPSAYAPTTATPQPSESATATAAAASDLHYYQPSNYAAHPSSQMQQQQADYSSQSYAPMNTNAVAEVPAQLQSEQTIDTQHYTAEQQQDPYSMQSYPAVDTSAGVVADADQQQQSDYNYQSYDPNTATTAVTTSEFEQSQFGQDVYAPVDLNNTNYSSIQADFEAEDLQQPQAPPPPPAAASKDVGPPPPAGPPKSVLSPPPPPPKSTNISPPPPQTNTPLATLTAHRDSMDVNEVPELSEQQKEAPQEDLNDLDDLVLGGSDSQQQQQDLVSNMMDRLTVADGAYDTEKTTDEAAAKHSRDVNVASSTEDQKVPEAEIKTEPTVFASVLSADEPCETKNKEEFSINDQKEKKEEEKPAITSQDASYFPLQSSEDHTGISSSQHVLDQNEQISSYEPDQSITYDFNYGSEPTTQPAENAYEPDQAIGFESQAVTGYEPTTSYEPQQASAYDPEQVASYEPSASYEPQQQTAHYEPRQNDTYAPQETSYEPQQTSGYEPTGHEPQSTNAYDPSNTTTRGYEPQQYGGYESAAPSTQYGAPLPTSTTAASERNMTSPPPSGPPRAGSIKSVASPPPAMQSYYPQRANSITEPDRRHHSSSPFAGYYGNNNGMNPQYPVMERSATVPPPMTERMASPRPQLIPCPDRLCEGENKPKAKFCCECGRPLAGISRSTTPSAISPSAYSAAGMEGFSPMSTAVFGSVAAEPVQRTALDEKKDEMVASLKQFVENSVVVQVDLDEQEKRRRAMAYIDSRLASFVESKAILWRVVQAMMEHSTCVLGDGGELDKSIIALVSSWSQDSSQSASSDGHLDQLEALLSKGDREAACQFANDHDMWAHSLVIASSVNDALFKKTVTQFIQRELFAAETELVPQVPGDRKSLRMLYSVFNGAGADAVSDYAKTSAHAEAVFTDETLQGWQSALTLILANRSTNDQAAIQGLGDQLKHLNKHNEARLCYLLSPDVSGLDNSKLIGDDLYTDLDALYLVELYEFASKASIQQDFKLVLAWWLKDLGFSAESQKYTEAISAKLVGPSSLDKLKQVGDISPAADSSSENVTSLLNQQSFDALIGSIDAKVTSITTSFGDSSNYASANYTFDSQGDYNSTQAHDYTGQEAAADSLQHDAYNYGYGYGGGYTEAADATVPQVTAVTSPFGKPKGIQSPFQTNVQPVSSPFGMQNKATAAVTSPFGQAAPATNDNNNAWWGASDGSQTQDSQTSYQPYQPEANANTSYQPDAYTPAAAATTSTPAAGSSAWDDDDDLGFGNSKPKKKQEQDADTKTTDSKVQEKPNEVDDKKEKEHTEKPNGGGWGIFSLFGRKEKDPNAEEKKAVKANLGEQSSFYYDEKEKRWVNKLNDTKPASATPPPPPKAATPQPPASKPMVPPPVADLKPSSMPPPRINSAPNVPSMSGSGGLPNAAPPAFNTPQTSRRAAGGGRKSVRSRYVDVLSADQK</sequence>
<feature type="compositionally biased region" description="Polar residues" evidence="11">
    <location>
        <begin position="760"/>
        <end position="799"/>
    </location>
</feature>
<evidence type="ECO:0000256" key="6">
    <source>
        <dbReference type="ARBA" id="ARBA00022824"/>
    </source>
</evidence>
<dbReference type="Proteomes" id="UP001304243">
    <property type="component" value="Unassembled WGS sequence"/>
</dbReference>
<dbReference type="GeneID" id="89950486"/>
<comment type="caution">
    <text evidence="13">The sequence shown here is derived from an EMBL/GenBank/DDBJ whole genome shotgun (WGS) entry which is preliminary data.</text>
</comment>
<evidence type="ECO:0000256" key="7">
    <source>
        <dbReference type="ARBA" id="ARBA00022892"/>
    </source>
</evidence>
<comment type="function">
    <text evidence="8">Involved in the initiation of assembly of the COPII coat required for the formation of transport vesicles from the endoplasmic reticulum (ER) and the selection of cargo molecules. Also involved in autophagy.</text>
</comment>
<feature type="region of interest" description="Disordered" evidence="11">
    <location>
        <begin position="439"/>
        <end position="888"/>
    </location>
</feature>
<evidence type="ECO:0000259" key="12">
    <source>
        <dbReference type="Pfam" id="PF12931"/>
    </source>
</evidence>
<dbReference type="GO" id="GO:0012507">
    <property type="term" value="C:ER to Golgi transport vesicle membrane"/>
    <property type="evidence" value="ECO:0007669"/>
    <property type="project" value="TreeGrafter"/>
</dbReference>
<feature type="compositionally biased region" description="Pro residues" evidence="11">
    <location>
        <begin position="1638"/>
        <end position="1662"/>
    </location>
</feature>
<organism evidence="13 14">
    <name type="scientific">Mucor velutinosus</name>
    <dbReference type="NCBI Taxonomy" id="708070"/>
    <lineage>
        <taxon>Eukaryota</taxon>
        <taxon>Fungi</taxon>
        <taxon>Fungi incertae sedis</taxon>
        <taxon>Mucoromycota</taxon>
        <taxon>Mucoromycotina</taxon>
        <taxon>Mucoromycetes</taxon>
        <taxon>Mucorales</taxon>
        <taxon>Mucorineae</taxon>
        <taxon>Mucoraceae</taxon>
        <taxon>Mucor</taxon>
    </lineage>
</organism>
<evidence type="ECO:0000256" key="5">
    <source>
        <dbReference type="ARBA" id="ARBA00022448"/>
    </source>
</evidence>
<feature type="compositionally biased region" description="Polar residues" evidence="11">
    <location>
        <begin position="861"/>
        <end position="870"/>
    </location>
</feature>
<feature type="domain" description="Sec16 Sec23-binding" evidence="12">
    <location>
        <begin position="1094"/>
        <end position="1356"/>
    </location>
</feature>
<feature type="region of interest" description="Disordered" evidence="11">
    <location>
        <begin position="137"/>
        <end position="169"/>
    </location>
</feature>
<keyword evidence="6" id="KW-0256">Endoplasmic reticulum</keyword>
<feature type="compositionally biased region" description="Low complexity" evidence="11">
    <location>
        <begin position="288"/>
        <end position="305"/>
    </location>
</feature>
<accession>A0AAN7DPQ9</accession>
<dbReference type="PANTHER" id="PTHR13402:SF6">
    <property type="entry name" value="SECRETORY 16, ISOFORM I"/>
    <property type="match status" value="1"/>
</dbReference>
<evidence type="ECO:0000313" key="13">
    <source>
        <dbReference type="EMBL" id="KAK4520917.1"/>
    </source>
</evidence>
<dbReference type="PANTHER" id="PTHR13402">
    <property type="entry name" value="RGPR-RELATED"/>
    <property type="match status" value="1"/>
</dbReference>
<feature type="compositionally biased region" description="Basic and acidic residues" evidence="11">
    <location>
        <begin position="1593"/>
        <end position="1606"/>
    </location>
</feature>
<feature type="compositionally biased region" description="Basic and acidic residues" evidence="11">
    <location>
        <begin position="618"/>
        <end position="640"/>
    </location>
</feature>
<feature type="region of interest" description="Disordered" evidence="11">
    <location>
        <begin position="1"/>
        <end position="83"/>
    </location>
</feature>